<keyword evidence="3" id="KW-0456">Lyase</keyword>
<dbReference type="Gene3D" id="1.20.200.10">
    <property type="entry name" value="Fumarase/aspartase (Central domain)"/>
    <property type="match status" value="1"/>
</dbReference>
<feature type="compositionally biased region" description="Low complexity" evidence="4">
    <location>
        <begin position="55"/>
        <end position="68"/>
    </location>
</feature>
<dbReference type="PANTHER" id="PTHR11444:SF1">
    <property type="entry name" value="FUMARATE HYDRATASE, MITOCHONDRIAL"/>
    <property type="match status" value="1"/>
</dbReference>
<dbReference type="PRINTS" id="PR00149">
    <property type="entry name" value="FUMRATELYASE"/>
</dbReference>
<dbReference type="InterPro" id="IPR018951">
    <property type="entry name" value="Fumarase_C_C"/>
</dbReference>
<dbReference type="PROSITE" id="PS00163">
    <property type="entry name" value="FUMARATE_LYASES"/>
    <property type="match status" value="1"/>
</dbReference>
<dbReference type="EC" id="4.2.1.2" evidence="2"/>
<dbReference type="InterPro" id="IPR005677">
    <property type="entry name" value="Fum_hydII"/>
</dbReference>
<dbReference type="SUPFAM" id="SSF48557">
    <property type="entry name" value="L-aspartase-like"/>
    <property type="match status" value="1"/>
</dbReference>
<dbReference type="InterPro" id="IPR000362">
    <property type="entry name" value="Fumarate_lyase_fam"/>
</dbReference>
<dbReference type="Proteomes" id="UP000887458">
    <property type="component" value="Unassembled WGS sequence"/>
</dbReference>
<dbReference type="InterPro" id="IPR020557">
    <property type="entry name" value="Fumarate_lyase_CS"/>
</dbReference>
<sequence>MFQRSIGLLLFYRNFATRNRLNNYQMKQYFREFGRKFFDKQNNQTSMMMKKQTISSSGSTDSTSSSSSLDYREEKDTLGIVRVPANRLYGAQTQRSLNNFHIGTMDWNPEQMPKELIRAFILLKKACAHVNQLNGDLDERRAQAIQQACDIILDEQKIDMKHEFPLIIWQTGSGTHTNMNCNEVLANLAMKILSDENIKIHPNDHCNRSQSSNDTFPTAMHIAIALELNGKLLPALEQLYKSLLTKQMEFANIIKIGRTHLQDATPITLGQEFSAYSQQIKFSIDRIKSVLEPRIYYLAIGGTAVGTGLNSPEDWDLDVCKEISRITGLNFRPAPNKFEALSSNDVMVELSGAFNALACSLNKIANDIRWLASGPRSGLGELSLPELEPGSSIMPGKINPTQSESMTMICAQIQGNHLAVTIGGMQGHFQLNVFKPMIIANILRSSRLLTDSIQSFRLNCIDHIRPNEKRIKQLMQNSLMLATALNPYIGYDQAALLARTAYKEDARLKDTAIKLGMMTGEQFDEWIKPDEMIRPTKKKKEIFKVKKT</sequence>
<evidence type="ECO:0000259" key="6">
    <source>
        <dbReference type="Pfam" id="PF10415"/>
    </source>
</evidence>
<feature type="domain" description="Fumarate lyase N-terminal" evidence="5">
    <location>
        <begin position="81"/>
        <end position="415"/>
    </location>
</feature>
<comment type="similarity">
    <text evidence="1">Belongs to the class-II fumarase/aspartase family. Fumarase subfamily.</text>
</comment>
<reference evidence="7 8" key="2">
    <citation type="journal article" date="2022" name="Mol. Biol. Evol.">
        <title>Comparative Genomics Reveals Insights into the Divergent Evolution of Astigmatic Mites and Household Pest Adaptations.</title>
        <authorList>
            <person name="Xiong Q."/>
            <person name="Wan A.T."/>
            <person name="Liu X."/>
            <person name="Fung C.S."/>
            <person name="Xiao X."/>
            <person name="Malainual N."/>
            <person name="Hou J."/>
            <person name="Wang L."/>
            <person name="Wang M."/>
            <person name="Yang K.Y."/>
            <person name="Cui Y."/>
            <person name="Leung E.L."/>
            <person name="Nong W."/>
            <person name="Shin S.K."/>
            <person name="Au S.W."/>
            <person name="Jeong K.Y."/>
            <person name="Chew F.T."/>
            <person name="Hui J.H."/>
            <person name="Leung T.F."/>
            <person name="Tungtrongchitr A."/>
            <person name="Zhong N."/>
            <person name="Liu Z."/>
            <person name="Tsui S.K."/>
        </authorList>
    </citation>
    <scope>NUCLEOTIDE SEQUENCE [LARGE SCALE GENOMIC DNA]</scope>
    <source>
        <strain evidence="7">Derp</strain>
    </source>
</reference>
<reference evidence="7 8" key="1">
    <citation type="journal article" date="2018" name="J. Allergy Clin. Immunol.">
        <title>High-quality assembly of Dermatophagoides pteronyssinus genome and transcriptome reveals a wide range of novel allergens.</title>
        <authorList>
            <person name="Liu X.Y."/>
            <person name="Yang K.Y."/>
            <person name="Wang M.Q."/>
            <person name="Kwok J.S."/>
            <person name="Zeng X."/>
            <person name="Yang Z."/>
            <person name="Xiao X.J."/>
            <person name="Lau C.P."/>
            <person name="Li Y."/>
            <person name="Huang Z.M."/>
            <person name="Ba J.G."/>
            <person name="Yim A.K."/>
            <person name="Ouyang C.Y."/>
            <person name="Ngai S.M."/>
            <person name="Chan T.F."/>
            <person name="Leung E.L."/>
            <person name="Liu L."/>
            <person name="Liu Z.G."/>
            <person name="Tsui S.K."/>
        </authorList>
    </citation>
    <scope>NUCLEOTIDE SEQUENCE [LARGE SCALE GENOMIC DNA]</scope>
    <source>
        <strain evidence="7">Derp</strain>
    </source>
</reference>
<dbReference type="Pfam" id="PF00206">
    <property type="entry name" value="Lyase_1"/>
    <property type="match status" value="1"/>
</dbReference>
<proteinExistence type="inferred from homology"/>
<feature type="region of interest" description="Disordered" evidence="4">
    <location>
        <begin position="49"/>
        <end position="71"/>
    </location>
</feature>
<dbReference type="NCBIfam" id="TIGR00979">
    <property type="entry name" value="fumC_II"/>
    <property type="match status" value="1"/>
</dbReference>
<dbReference type="InterPro" id="IPR022761">
    <property type="entry name" value="Fumarate_lyase_N"/>
</dbReference>
<evidence type="ECO:0000313" key="7">
    <source>
        <dbReference type="EMBL" id="KAH9420310.1"/>
    </source>
</evidence>
<dbReference type="Gene3D" id="1.10.275.10">
    <property type="entry name" value="Fumarase/aspartase (N-terminal domain)"/>
    <property type="match status" value="1"/>
</dbReference>
<evidence type="ECO:0000256" key="4">
    <source>
        <dbReference type="SAM" id="MobiDB-lite"/>
    </source>
</evidence>
<evidence type="ECO:0000259" key="5">
    <source>
        <dbReference type="Pfam" id="PF00206"/>
    </source>
</evidence>
<dbReference type="CDD" id="cd01362">
    <property type="entry name" value="Fumarase_classII"/>
    <property type="match status" value="1"/>
</dbReference>
<dbReference type="InterPro" id="IPR008948">
    <property type="entry name" value="L-Aspartase-like"/>
</dbReference>
<dbReference type="Gene3D" id="1.10.40.30">
    <property type="entry name" value="Fumarase/aspartase (C-terminal domain)"/>
    <property type="match status" value="1"/>
</dbReference>
<dbReference type="HAMAP" id="MF_00743">
    <property type="entry name" value="FumaraseC"/>
    <property type="match status" value="1"/>
</dbReference>
<evidence type="ECO:0000256" key="2">
    <source>
        <dbReference type="ARBA" id="ARBA00012921"/>
    </source>
</evidence>
<dbReference type="Pfam" id="PF10415">
    <property type="entry name" value="FumaraseC_C"/>
    <property type="match status" value="1"/>
</dbReference>
<dbReference type="PANTHER" id="PTHR11444">
    <property type="entry name" value="ASPARTATEAMMONIA/ARGININOSUCCINATE/ADENYLOSUCCINATE LYASE"/>
    <property type="match status" value="1"/>
</dbReference>
<name>A0ABQ8JD60_DERPT</name>
<evidence type="ECO:0000256" key="1">
    <source>
        <dbReference type="ARBA" id="ARBA00009084"/>
    </source>
</evidence>
<gene>
    <name evidence="7" type="ORF">DERP_011226</name>
</gene>
<keyword evidence="8" id="KW-1185">Reference proteome</keyword>
<dbReference type="EMBL" id="NJHN03000051">
    <property type="protein sequence ID" value="KAH9420310.1"/>
    <property type="molecule type" value="Genomic_DNA"/>
</dbReference>
<dbReference type="InterPro" id="IPR024083">
    <property type="entry name" value="Fumarase/histidase_N"/>
</dbReference>
<protein>
    <recommendedName>
        <fullName evidence="2">fumarate hydratase</fullName>
        <ecNumber evidence="2">4.2.1.2</ecNumber>
    </recommendedName>
</protein>
<evidence type="ECO:0000256" key="3">
    <source>
        <dbReference type="ARBA" id="ARBA00023239"/>
    </source>
</evidence>
<feature type="domain" description="Fumarase C C-terminal" evidence="6">
    <location>
        <begin position="481"/>
        <end position="533"/>
    </location>
</feature>
<organism evidence="7 8">
    <name type="scientific">Dermatophagoides pteronyssinus</name>
    <name type="common">European house dust mite</name>
    <dbReference type="NCBI Taxonomy" id="6956"/>
    <lineage>
        <taxon>Eukaryota</taxon>
        <taxon>Metazoa</taxon>
        <taxon>Ecdysozoa</taxon>
        <taxon>Arthropoda</taxon>
        <taxon>Chelicerata</taxon>
        <taxon>Arachnida</taxon>
        <taxon>Acari</taxon>
        <taxon>Acariformes</taxon>
        <taxon>Sarcoptiformes</taxon>
        <taxon>Astigmata</taxon>
        <taxon>Psoroptidia</taxon>
        <taxon>Analgoidea</taxon>
        <taxon>Pyroglyphidae</taxon>
        <taxon>Dermatophagoidinae</taxon>
        <taxon>Dermatophagoides</taxon>
    </lineage>
</organism>
<evidence type="ECO:0000313" key="8">
    <source>
        <dbReference type="Proteomes" id="UP000887458"/>
    </source>
</evidence>
<comment type="caution">
    <text evidence="7">The sequence shown here is derived from an EMBL/GenBank/DDBJ whole genome shotgun (WGS) entry which is preliminary data.</text>
</comment>
<accession>A0ABQ8JD60</accession>